<comment type="caution">
    <text evidence="1">The sequence shown here is derived from an EMBL/GenBank/DDBJ whole genome shotgun (WGS) entry which is preliminary data.</text>
</comment>
<dbReference type="EC" id="3.1.2.23" evidence="1"/>
<keyword evidence="2" id="KW-1185">Reference proteome</keyword>
<dbReference type="SUPFAM" id="SSF54637">
    <property type="entry name" value="Thioesterase/thiol ester dehydrase-isomerase"/>
    <property type="match status" value="1"/>
</dbReference>
<evidence type="ECO:0000313" key="1">
    <source>
        <dbReference type="EMBL" id="MDR6511306.1"/>
    </source>
</evidence>
<accession>A0ABU1MLT9</accession>
<dbReference type="EMBL" id="JAVDRD010000005">
    <property type="protein sequence ID" value="MDR6511306.1"/>
    <property type="molecule type" value="Genomic_DNA"/>
</dbReference>
<protein>
    <submittedName>
        <fullName evidence="1">4-hydroxybenzoyl-CoA thioesterase</fullName>
        <ecNumber evidence="1">3.1.2.23</ecNumber>
    </submittedName>
</protein>
<sequence>MTRFTTTALVRFAHVDAAGIVFYPRYFEMLNGAVEDWCAQGLGADFRALHDIRGIGVPTVGLEAEFHSPSRLGDMLDIALVPLHVGRSSCRLELTFSCGGETRLIARVTLVCTDLAAMRSTPWPDDIRARMTGTAPVAA</sequence>
<dbReference type="Pfam" id="PF13279">
    <property type="entry name" value="4HBT_2"/>
    <property type="match status" value="1"/>
</dbReference>
<organism evidence="1 2">
    <name type="scientific">Novosphingobium capsulatum</name>
    <dbReference type="NCBI Taxonomy" id="13688"/>
    <lineage>
        <taxon>Bacteria</taxon>
        <taxon>Pseudomonadati</taxon>
        <taxon>Pseudomonadota</taxon>
        <taxon>Alphaproteobacteria</taxon>
        <taxon>Sphingomonadales</taxon>
        <taxon>Sphingomonadaceae</taxon>
        <taxon>Novosphingobium</taxon>
    </lineage>
</organism>
<evidence type="ECO:0000313" key="2">
    <source>
        <dbReference type="Proteomes" id="UP001184150"/>
    </source>
</evidence>
<dbReference type="RefSeq" id="WP_022678563.1">
    <property type="nucleotide sequence ID" value="NZ_CP140000.1"/>
</dbReference>
<dbReference type="CDD" id="cd00586">
    <property type="entry name" value="4HBT"/>
    <property type="match status" value="1"/>
</dbReference>
<reference evidence="1 2" key="1">
    <citation type="submission" date="2023-07" db="EMBL/GenBank/DDBJ databases">
        <title>Sorghum-associated microbial communities from plants grown in Nebraska, USA.</title>
        <authorList>
            <person name="Schachtman D."/>
        </authorList>
    </citation>
    <scope>NUCLEOTIDE SEQUENCE [LARGE SCALE GENOMIC DNA]</scope>
    <source>
        <strain evidence="1 2">DS1027</strain>
    </source>
</reference>
<gene>
    <name evidence="1" type="ORF">J2792_002178</name>
</gene>
<name>A0ABU1MLT9_9SPHN</name>
<keyword evidence="1" id="KW-0378">Hydrolase</keyword>
<proteinExistence type="predicted"/>
<dbReference type="InterPro" id="IPR029069">
    <property type="entry name" value="HotDog_dom_sf"/>
</dbReference>
<dbReference type="Gene3D" id="3.10.129.10">
    <property type="entry name" value="Hotdog Thioesterase"/>
    <property type="match status" value="1"/>
</dbReference>
<dbReference type="GO" id="GO:0018739">
    <property type="term" value="F:4-hydroxybenzoyl-CoA thioesterase activity"/>
    <property type="evidence" value="ECO:0007669"/>
    <property type="project" value="UniProtKB-EC"/>
</dbReference>
<dbReference type="Proteomes" id="UP001184150">
    <property type="component" value="Unassembled WGS sequence"/>
</dbReference>